<dbReference type="GO" id="GO:0006402">
    <property type="term" value="P:mRNA catabolic process"/>
    <property type="evidence" value="ECO:0007669"/>
    <property type="project" value="TreeGrafter"/>
</dbReference>
<dbReference type="InterPro" id="IPR004476">
    <property type="entry name" value="RNase_II/RNase_R"/>
</dbReference>
<keyword evidence="5" id="KW-0540">Nuclease</keyword>
<evidence type="ECO:0000256" key="5">
    <source>
        <dbReference type="ARBA" id="ARBA00022722"/>
    </source>
</evidence>
<dbReference type="InterPro" id="IPR022966">
    <property type="entry name" value="RNase_II/R_CS"/>
</dbReference>
<keyword evidence="4" id="KW-0963">Cytoplasm</keyword>
<evidence type="ECO:0000256" key="1">
    <source>
        <dbReference type="ARBA" id="ARBA00001849"/>
    </source>
</evidence>
<evidence type="ECO:0000313" key="10">
    <source>
        <dbReference type="EMBL" id="EAW32591.1"/>
    </source>
</evidence>
<gene>
    <name evidence="10" type="ORF">GP2143_15086</name>
</gene>
<evidence type="ECO:0000259" key="9">
    <source>
        <dbReference type="PROSITE" id="PS50126"/>
    </source>
</evidence>
<dbReference type="EMBL" id="AAVT01000001">
    <property type="protein sequence ID" value="EAW32591.1"/>
    <property type="molecule type" value="Genomic_DNA"/>
</dbReference>
<evidence type="ECO:0000256" key="4">
    <source>
        <dbReference type="ARBA" id="ARBA00022490"/>
    </source>
</evidence>
<dbReference type="InterPro" id="IPR001900">
    <property type="entry name" value="RNase_II/R"/>
</dbReference>
<comment type="subcellular location">
    <subcellularLocation>
        <location evidence="2">Cytoplasm</location>
    </subcellularLocation>
</comment>
<evidence type="ECO:0000256" key="2">
    <source>
        <dbReference type="ARBA" id="ARBA00004496"/>
    </source>
</evidence>
<dbReference type="Proteomes" id="UP000004931">
    <property type="component" value="Unassembled WGS sequence"/>
</dbReference>
<feature type="domain" description="S1 motif" evidence="9">
    <location>
        <begin position="565"/>
        <end position="643"/>
    </location>
</feature>
<evidence type="ECO:0000256" key="3">
    <source>
        <dbReference type="ARBA" id="ARBA00012163"/>
    </source>
</evidence>
<dbReference type="SUPFAM" id="SSF50249">
    <property type="entry name" value="Nucleic acid-binding proteins"/>
    <property type="match status" value="4"/>
</dbReference>
<reference evidence="10 11" key="1">
    <citation type="journal article" date="2010" name="J. Bacteriol.">
        <title>Genome sequence of the oligotrophic marine Gammaproteobacterium HTCC2143, isolated from the Oregon Coast.</title>
        <authorList>
            <person name="Oh H.M."/>
            <person name="Kang I."/>
            <person name="Ferriera S."/>
            <person name="Giovannoni S.J."/>
            <person name="Cho J.C."/>
        </authorList>
    </citation>
    <scope>NUCLEOTIDE SEQUENCE [LARGE SCALE GENOMIC DNA]</scope>
    <source>
        <strain evidence="10 11">HTCC2143</strain>
    </source>
</reference>
<dbReference type="GO" id="GO:0008859">
    <property type="term" value="F:exoribonuclease II activity"/>
    <property type="evidence" value="ECO:0007669"/>
    <property type="project" value="UniProtKB-EC"/>
</dbReference>
<evidence type="ECO:0000256" key="6">
    <source>
        <dbReference type="ARBA" id="ARBA00022801"/>
    </source>
</evidence>
<keyword evidence="6" id="KW-0378">Hydrolase</keyword>
<evidence type="ECO:0000256" key="7">
    <source>
        <dbReference type="ARBA" id="ARBA00022839"/>
    </source>
</evidence>
<dbReference type="PROSITE" id="PS50126">
    <property type="entry name" value="S1"/>
    <property type="match status" value="1"/>
</dbReference>
<dbReference type="CDD" id="cd00164">
    <property type="entry name" value="S1_like"/>
    <property type="match status" value="1"/>
</dbReference>
<dbReference type="PROSITE" id="PS01175">
    <property type="entry name" value="RIBONUCLEASE_II"/>
    <property type="match status" value="1"/>
</dbReference>
<comment type="caution">
    <text evidence="10">The sequence shown here is derived from an EMBL/GenBank/DDBJ whole genome shotgun (WGS) entry which is preliminary data.</text>
</comment>
<keyword evidence="11" id="KW-1185">Reference proteome</keyword>
<dbReference type="InterPro" id="IPR050180">
    <property type="entry name" value="RNR_Ribonuclease"/>
</dbReference>
<comment type="catalytic activity">
    <reaction evidence="1">
        <text>Exonucleolytic cleavage in the 3'- to 5'-direction to yield nucleoside 5'-phosphates.</text>
        <dbReference type="EC" id="3.1.13.1"/>
    </reaction>
</comment>
<dbReference type="Pfam" id="PF17876">
    <property type="entry name" value="CSD2"/>
    <property type="match status" value="1"/>
</dbReference>
<dbReference type="NCBIfam" id="TIGR00358">
    <property type="entry name" value="3_prime_RNase"/>
    <property type="match status" value="1"/>
</dbReference>
<keyword evidence="7" id="KW-0269">Exonuclease</keyword>
<evidence type="ECO:0000313" key="11">
    <source>
        <dbReference type="Proteomes" id="UP000004931"/>
    </source>
</evidence>
<dbReference type="eggNOG" id="COG0557">
    <property type="taxonomic scope" value="Bacteria"/>
</dbReference>
<dbReference type="SMART" id="SM00955">
    <property type="entry name" value="RNB"/>
    <property type="match status" value="1"/>
</dbReference>
<dbReference type="GO" id="GO:0005829">
    <property type="term" value="C:cytosol"/>
    <property type="evidence" value="ECO:0007669"/>
    <property type="project" value="TreeGrafter"/>
</dbReference>
<dbReference type="GO" id="GO:0003723">
    <property type="term" value="F:RNA binding"/>
    <property type="evidence" value="ECO:0007669"/>
    <property type="project" value="UniProtKB-KW"/>
</dbReference>
<name>A0Y8Y7_9GAMM</name>
<dbReference type="OrthoDB" id="9764149at2"/>
<dbReference type="PANTHER" id="PTHR23355">
    <property type="entry name" value="RIBONUCLEASE"/>
    <property type="match status" value="1"/>
</dbReference>
<protein>
    <recommendedName>
        <fullName evidence="3">exoribonuclease II</fullName>
        <ecNumber evidence="3">3.1.13.1</ecNumber>
    </recommendedName>
</protein>
<dbReference type="InterPro" id="IPR040476">
    <property type="entry name" value="CSD2"/>
</dbReference>
<dbReference type="EC" id="3.1.13.1" evidence="3"/>
<dbReference type="AlphaFoldDB" id="A0Y8Y7"/>
<dbReference type="Pfam" id="PF08206">
    <property type="entry name" value="OB_RNB"/>
    <property type="match status" value="1"/>
</dbReference>
<sequence length="663" mass="74920">MFDNSTLSQLKQLKKDIEDSKEYAEGIVKGTQRKFGFVVLADGREIFLNPDEMTKVFPGDNVKILITTEQSKTKDKNAKPKVSGVLQALLQSPLKEFNGRYIIKGQGHFVEPDLPQLNRWIFIPPAARKNAAAGDYIRCKLSRHPYPNEKPQAKILEVIGNLEKKGIETEYVTSKFQLDPVWKDNWEESLADIDFSQRKDMQDIPFVTIDAASTRDMDDALYVSKSDNGWRLLVAIADPGAFIISNSELDKQIAQRAISTYMPGYAIPMLPAKLANDLCSLAPDQVRPALICQIDINATGDIVSHNIVEAVMSSKAKLSYDDVSRFLDQRDDTITSADCSNHGHVLTQLKELSDALLINRKENHLVIPNRPDLRLVLNANGKMDRIELQNKNSASQVVEECMILANRCVTQILDDDAIFVSHPGFRPERVADVCKLAEEQLSLTDIDVTQPDGYRHIMKSIDDDALDFPLRAVLSRLLSRARLSNKRLPHFGMGLSSYTTFTSPIRKYTDLLVHRIIKEKLRGLPPTRCSDEQLEAIQQRQDNSRQARSQMEQWLKCQFIQPLVGQNFIGRVSQINSNGFTVRIDENLIEGFVETRILPDKYSFDPMRLRLKSKTLTIELDQAIEIIVKEVDCDQRSIRFTLPIAAQQAQPEAQKKVSADGTK</sequence>
<dbReference type="InterPro" id="IPR013223">
    <property type="entry name" value="RNase_B_OB_dom"/>
</dbReference>
<organism evidence="10 11">
    <name type="scientific">marine gamma proteobacterium HTCC2143</name>
    <dbReference type="NCBI Taxonomy" id="247633"/>
    <lineage>
        <taxon>Bacteria</taxon>
        <taxon>Pseudomonadati</taxon>
        <taxon>Pseudomonadota</taxon>
        <taxon>Gammaproteobacteria</taxon>
        <taxon>Cellvibrionales</taxon>
        <taxon>Spongiibacteraceae</taxon>
        <taxon>BD1-7 clade</taxon>
    </lineage>
</organism>
<evidence type="ECO:0000256" key="8">
    <source>
        <dbReference type="ARBA" id="ARBA00022884"/>
    </source>
</evidence>
<dbReference type="Pfam" id="PF00773">
    <property type="entry name" value="RNB"/>
    <property type="match status" value="1"/>
</dbReference>
<keyword evidence="8" id="KW-0694">RNA-binding</keyword>
<dbReference type="PANTHER" id="PTHR23355:SF37">
    <property type="entry name" value="EXORIBONUCLEASE 2"/>
    <property type="match status" value="1"/>
</dbReference>
<dbReference type="Pfam" id="PF00575">
    <property type="entry name" value="S1"/>
    <property type="match status" value="1"/>
</dbReference>
<accession>A0Y8Y7</accession>
<proteinExistence type="predicted"/>
<dbReference type="SMART" id="SM00316">
    <property type="entry name" value="S1"/>
    <property type="match status" value="2"/>
</dbReference>
<dbReference type="InterPro" id="IPR003029">
    <property type="entry name" value="S1_domain"/>
</dbReference>
<dbReference type="Gene3D" id="2.40.50.140">
    <property type="entry name" value="Nucleic acid-binding proteins"/>
    <property type="match status" value="2"/>
</dbReference>
<dbReference type="InterPro" id="IPR012340">
    <property type="entry name" value="NA-bd_OB-fold"/>
</dbReference>